<proteinExistence type="predicted"/>
<protein>
    <submittedName>
        <fullName evidence="2">DUF4283 domain-containing protein</fullName>
    </submittedName>
</protein>
<accession>A0A183C8M2</accession>
<dbReference type="WBParaSite" id="GPLIN_000921800">
    <property type="protein sequence ID" value="GPLIN_000921800"/>
    <property type="gene ID" value="GPLIN_000921800"/>
</dbReference>
<reference evidence="1" key="2">
    <citation type="submission" date="2014-05" db="EMBL/GenBank/DDBJ databases">
        <title>The genome and life-stage specific transcriptomes of Globodera pallida elucidate key aspects of plant parasitism by a cyst nematode.</title>
        <authorList>
            <person name="Cotton J.A."/>
            <person name="Lilley C.J."/>
            <person name="Jones L.M."/>
            <person name="Kikuchi T."/>
            <person name="Reid A.J."/>
            <person name="Thorpe P."/>
            <person name="Tsai I.J."/>
            <person name="Beasley H."/>
            <person name="Blok V."/>
            <person name="Cock P.J.A."/>
            <person name="Van den Akker S.E."/>
            <person name="Holroyd N."/>
            <person name="Hunt M."/>
            <person name="Mantelin S."/>
            <person name="Naghra H."/>
            <person name="Pain A."/>
            <person name="Palomares-Rius J.E."/>
            <person name="Zarowiecki M."/>
            <person name="Berriman M."/>
            <person name="Jones J.T."/>
            <person name="Urwin P.E."/>
        </authorList>
    </citation>
    <scope>NUCLEOTIDE SEQUENCE [LARGE SCALE GENOMIC DNA]</scope>
    <source>
        <strain evidence="1">Lindley</strain>
    </source>
</reference>
<dbReference type="AlphaFoldDB" id="A0A183C8M2"/>
<reference evidence="1" key="1">
    <citation type="submission" date="2013-12" db="EMBL/GenBank/DDBJ databases">
        <authorList>
            <person name="Aslett M."/>
        </authorList>
    </citation>
    <scope>NUCLEOTIDE SEQUENCE [LARGE SCALE GENOMIC DNA]</scope>
    <source>
        <strain evidence="1">Lindley</strain>
    </source>
</reference>
<reference evidence="2" key="3">
    <citation type="submission" date="2016-06" db="UniProtKB">
        <authorList>
            <consortium name="WormBaseParasite"/>
        </authorList>
    </citation>
    <scope>IDENTIFICATION</scope>
</reference>
<evidence type="ECO:0000313" key="1">
    <source>
        <dbReference type="Proteomes" id="UP000050741"/>
    </source>
</evidence>
<keyword evidence="1" id="KW-1185">Reference proteome</keyword>
<organism evidence="1 2">
    <name type="scientific">Globodera pallida</name>
    <name type="common">Potato cyst nematode worm</name>
    <name type="synonym">Heterodera pallida</name>
    <dbReference type="NCBI Taxonomy" id="36090"/>
    <lineage>
        <taxon>Eukaryota</taxon>
        <taxon>Metazoa</taxon>
        <taxon>Ecdysozoa</taxon>
        <taxon>Nematoda</taxon>
        <taxon>Chromadorea</taxon>
        <taxon>Rhabditida</taxon>
        <taxon>Tylenchina</taxon>
        <taxon>Tylenchomorpha</taxon>
        <taxon>Tylenchoidea</taxon>
        <taxon>Heteroderidae</taxon>
        <taxon>Heteroderinae</taxon>
        <taxon>Globodera</taxon>
    </lineage>
</organism>
<evidence type="ECO:0000313" key="2">
    <source>
        <dbReference type="WBParaSite" id="GPLIN_000921800"/>
    </source>
</evidence>
<dbReference type="Proteomes" id="UP000050741">
    <property type="component" value="Unassembled WGS sequence"/>
</dbReference>
<name>A0A183C8M2_GLOPA</name>
<sequence>MSWISMDELGRRTQFLVLEFVHSTDPVNFIISLWVRYGLHIVPFELKNNLTGERFVCRPRRKYQSGYWLLVRCPIERDEKQWAEWEQEAGEWDCYGRWSCIRIDFNDSAIDDGLLEVEAKEGPSEPKKGKN</sequence>